<dbReference type="PROSITE" id="PS50222">
    <property type="entry name" value="EF_HAND_2"/>
    <property type="match status" value="1"/>
</dbReference>
<gene>
    <name evidence="5" type="ORF">EVOR1521_LOCUS6809</name>
</gene>
<keyword evidence="2" id="KW-0175">Coiled coil</keyword>
<dbReference type="EMBL" id="CAUJNA010000522">
    <property type="protein sequence ID" value="CAJ1378209.1"/>
    <property type="molecule type" value="Genomic_DNA"/>
</dbReference>
<evidence type="ECO:0000313" key="5">
    <source>
        <dbReference type="EMBL" id="CAJ1378209.1"/>
    </source>
</evidence>
<dbReference type="Gene3D" id="1.10.238.10">
    <property type="entry name" value="EF-hand"/>
    <property type="match status" value="1"/>
</dbReference>
<evidence type="ECO:0000256" key="1">
    <source>
        <dbReference type="ARBA" id="ARBA00022837"/>
    </source>
</evidence>
<organism evidence="5 6">
    <name type="scientific">Effrenium voratum</name>
    <dbReference type="NCBI Taxonomy" id="2562239"/>
    <lineage>
        <taxon>Eukaryota</taxon>
        <taxon>Sar</taxon>
        <taxon>Alveolata</taxon>
        <taxon>Dinophyceae</taxon>
        <taxon>Suessiales</taxon>
        <taxon>Symbiodiniaceae</taxon>
        <taxon>Effrenium</taxon>
    </lineage>
</organism>
<dbReference type="SUPFAM" id="SSF47473">
    <property type="entry name" value="EF-hand"/>
    <property type="match status" value="1"/>
</dbReference>
<evidence type="ECO:0000256" key="3">
    <source>
        <dbReference type="SAM" id="MobiDB-lite"/>
    </source>
</evidence>
<proteinExistence type="predicted"/>
<accession>A0AA36MMJ9</accession>
<dbReference type="InterPro" id="IPR002048">
    <property type="entry name" value="EF_hand_dom"/>
</dbReference>
<feature type="domain" description="EF-hand" evidence="4">
    <location>
        <begin position="547"/>
        <end position="582"/>
    </location>
</feature>
<evidence type="ECO:0000259" key="4">
    <source>
        <dbReference type="PROSITE" id="PS50222"/>
    </source>
</evidence>
<feature type="compositionally biased region" description="Basic and acidic residues" evidence="3">
    <location>
        <begin position="76"/>
        <end position="202"/>
    </location>
</feature>
<name>A0AA36MMJ9_9DINO</name>
<dbReference type="GO" id="GO:0005509">
    <property type="term" value="F:calcium ion binding"/>
    <property type="evidence" value="ECO:0007669"/>
    <property type="project" value="InterPro"/>
</dbReference>
<feature type="coiled-coil region" evidence="2">
    <location>
        <begin position="330"/>
        <end position="378"/>
    </location>
</feature>
<comment type="caution">
    <text evidence="5">The sequence shown here is derived from an EMBL/GenBank/DDBJ whole genome shotgun (WGS) entry which is preliminary data.</text>
</comment>
<evidence type="ECO:0000256" key="2">
    <source>
        <dbReference type="SAM" id="Coils"/>
    </source>
</evidence>
<reference evidence="5" key="1">
    <citation type="submission" date="2023-08" db="EMBL/GenBank/DDBJ databases">
        <authorList>
            <person name="Chen Y."/>
            <person name="Shah S."/>
            <person name="Dougan E. K."/>
            <person name="Thang M."/>
            <person name="Chan C."/>
        </authorList>
    </citation>
    <scope>NUCLEOTIDE SEQUENCE</scope>
</reference>
<dbReference type="Proteomes" id="UP001178507">
    <property type="component" value="Unassembled WGS sequence"/>
</dbReference>
<dbReference type="InterPro" id="IPR011992">
    <property type="entry name" value="EF-hand-dom_pair"/>
</dbReference>
<feature type="region of interest" description="Disordered" evidence="3">
    <location>
        <begin position="1"/>
        <end position="236"/>
    </location>
</feature>
<feature type="non-terminal residue" evidence="5">
    <location>
        <position position="633"/>
    </location>
</feature>
<keyword evidence="6" id="KW-1185">Reference proteome</keyword>
<dbReference type="AlphaFoldDB" id="A0AA36MMJ9"/>
<dbReference type="PROSITE" id="PS00018">
    <property type="entry name" value="EF_HAND_1"/>
    <property type="match status" value="1"/>
</dbReference>
<protein>
    <recommendedName>
        <fullName evidence="4">EF-hand domain-containing protein</fullName>
    </recommendedName>
</protein>
<dbReference type="InterPro" id="IPR018247">
    <property type="entry name" value="EF_Hand_1_Ca_BS"/>
</dbReference>
<keyword evidence="1" id="KW-0106">Calcium</keyword>
<feature type="compositionally biased region" description="Basic residues" evidence="3">
    <location>
        <begin position="14"/>
        <end position="52"/>
    </location>
</feature>
<feature type="compositionally biased region" description="Low complexity" evidence="3">
    <location>
        <begin position="213"/>
        <end position="226"/>
    </location>
</feature>
<evidence type="ECO:0000313" key="6">
    <source>
        <dbReference type="Proteomes" id="UP001178507"/>
    </source>
</evidence>
<feature type="compositionally biased region" description="Basic and acidic residues" evidence="3">
    <location>
        <begin position="53"/>
        <end position="67"/>
    </location>
</feature>
<sequence length="633" mass="70417">LHAVGSGFAIAMPRRGRSSGSRRRARRRGSSTRRQSRRSRSRVRTNRRKRQREKSSSERKGDTGKKQEGKKKAKKAEKANKPDKEKDKAEKPDKSQAEKAKSDKSEKPDKSEKREKSEKASTAEKPSKTEKADSDKAVKAEKTKSDKAEKQNKAGKADKAEKSKSKKTKDDKSEKKGAEEREKASKSQSKKKEAAAKADAKKKLPKAKKDKQSSSSDSSYSYSSSSSDEDEEQQQQQYMNAMMAWGMQGAMPTAMGTSQMGMAGYAQYAGQYPGYGTTYGYDAYGRPYGSSMGEAAGYPAAPPPPPPMAAPGAPMAVGGAPYMQGPMTEEQRLADERDKARRRLEDETRLRNEDLLRKAEAERAVATVRNAISNLQNGQSDSLDSLLKTLENVAQRDLPKCGEKQVDELKRDMAKAIAEASKRRDTIRELKAMVRSGEEHIKATAELVRQNLALQKEKDREDMNDQLENAGLEAEGMSDRYQSFMEERAKAHEELQSCTKGPALVDLRLIIARIRKLSSDLTQTASNAASVVREGKEKLVRREVALAQTQRMKELFDQFDADKDGCLSQLEVIEYSQGEFDFTPPESCMERLWRNLVPAGKAGISFDCFLQMKLTIGTARVVEKERQTTQGSA</sequence>
<feature type="coiled-coil region" evidence="2">
    <location>
        <begin position="453"/>
        <end position="480"/>
    </location>
</feature>